<evidence type="ECO:0000259" key="3">
    <source>
        <dbReference type="PROSITE" id="PS50048"/>
    </source>
</evidence>
<dbReference type="EMBL" id="HF936048">
    <property type="protein sequence ID" value="CCX33328.1"/>
    <property type="molecule type" value="Genomic_DNA"/>
</dbReference>
<evidence type="ECO:0000256" key="1">
    <source>
        <dbReference type="ARBA" id="ARBA00023242"/>
    </source>
</evidence>
<dbReference type="AlphaFoldDB" id="U4LN32"/>
<dbReference type="PROSITE" id="PS50048">
    <property type="entry name" value="ZN2_CY6_FUNGAL_2"/>
    <property type="match status" value="1"/>
</dbReference>
<proteinExistence type="predicted"/>
<dbReference type="GO" id="GO:0001228">
    <property type="term" value="F:DNA-binding transcription activator activity, RNA polymerase II-specific"/>
    <property type="evidence" value="ECO:0007669"/>
    <property type="project" value="TreeGrafter"/>
</dbReference>
<dbReference type="Pfam" id="PF11951">
    <property type="entry name" value="Fungal_trans_2"/>
    <property type="match status" value="1"/>
</dbReference>
<dbReference type="InterPro" id="IPR021858">
    <property type="entry name" value="Fun_TF"/>
</dbReference>
<dbReference type="InterPro" id="IPR036864">
    <property type="entry name" value="Zn2-C6_fun-type_DNA-bd_sf"/>
</dbReference>
<keyword evidence="5" id="KW-1185">Reference proteome</keyword>
<dbReference type="GO" id="GO:0008270">
    <property type="term" value="F:zinc ion binding"/>
    <property type="evidence" value="ECO:0007669"/>
    <property type="project" value="InterPro"/>
</dbReference>
<evidence type="ECO:0000313" key="5">
    <source>
        <dbReference type="Proteomes" id="UP000018144"/>
    </source>
</evidence>
<evidence type="ECO:0000313" key="4">
    <source>
        <dbReference type="EMBL" id="CCX33328.1"/>
    </source>
</evidence>
<sequence length="384" mass="43495">MGPIRPHKKSRTGCKTCRGRRVKCDEVHPICSNCARRELTCVYDPPPRIEVQSLLSTPTPPPKPESPSYAFLNLFSIPPSPHPVFSHLDLTRLELFHQYSTETYRSFSNHEPWLPVWRDAVPKLCIEYPFVLYATLAISALHLSVKHSAKDPRRSQHYQVLATSYYNEASFALREALPRRQSLEPNALFVTSSFIAIYVFACPAVAERHGSPRALTWLPVLRGIPALVSGNWDNITDGLAPPLRHAPQHAPSESRSSLPPLPPLHQLTDGVEDEADKIAYTDAIKALEMAYSMHQRVSEQFWVAAAFVWPVKIPEGFIKLLIRHEPRALVLLAHYGAMFSKLQGFWWIGSRAREELEIIERIVGEDWTKVWLGWASKDWTGVGS</sequence>
<dbReference type="STRING" id="1076935.U4LN32"/>
<dbReference type="InterPro" id="IPR001138">
    <property type="entry name" value="Zn2Cys6_DnaBD"/>
</dbReference>
<dbReference type="CDD" id="cd00067">
    <property type="entry name" value="GAL4"/>
    <property type="match status" value="1"/>
</dbReference>
<dbReference type="PROSITE" id="PS00463">
    <property type="entry name" value="ZN2_CY6_FUNGAL_1"/>
    <property type="match status" value="1"/>
</dbReference>
<dbReference type="Proteomes" id="UP000018144">
    <property type="component" value="Unassembled WGS sequence"/>
</dbReference>
<dbReference type="eggNOG" id="ENOG502SJ8W">
    <property type="taxonomic scope" value="Eukaryota"/>
</dbReference>
<keyword evidence="1" id="KW-0539">Nucleus</keyword>
<dbReference type="PANTHER" id="PTHR47784">
    <property type="entry name" value="STEROL UPTAKE CONTROL PROTEIN 2"/>
    <property type="match status" value="1"/>
</dbReference>
<protein>
    <submittedName>
        <fullName evidence="4">Similar to Sterol regulatory element-binding protein ECM22 acc. no. Q05958</fullName>
    </submittedName>
</protein>
<dbReference type="OMA" id="IYSSEWH"/>
<dbReference type="SMART" id="SM00066">
    <property type="entry name" value="GAL4"/>
    <property type="match status" value="1"/>
</dbReference>
<dbReference type="SUPFAM" id="SSF57701">
    <property type="entry name" value="Zn2/Cys6 DNA-binding domain"/>
    <property type="match status" value="1"/>
</dbReference>
<feature type="domain" description="Zn(2)-C6 fungal-type" evidence="3">
    <location>
        <begin position="13"/>
        <end position="43"/>
    </location>
</feature>
<dbReference type="Gene3D" id="4.10.240.10">
    <property type="entry name" value="Zn(2)-C6 fungal-type DNA-binding domain"/>
    <property type="match status" value="1"/>
</dbReference>
<dbReference type="Pfam" id="PF00172">
    <property type="entry name" value="Zn_clus"/>
    <property type="match status" value="1"/>
</dbReference>
<dbReference type="PANTHER" id="PTHR47784:SF5">
    <property type="entry name" value="STEROL UPTAKE CONTROL PROTEIN 2"/>
    <property type="match status" value="1"/>
</dbReference>
<feature type="region of interest" description="Disordered" evidence="2">
    <location>
        <begin position="243"/>
        <end position="263"/>
    </location>
</feature>
<name>U4LN32_PYROM</name>
<accession>U4LN32</accession>
<organism evidence="4 5">
    <name type="scientific">Pyronema omphalodes (strain CBS 100304)</name>
    <name type="common">Pyronema confluens</name>
    <dbReference type="NCBI Taxonomy" id="1076935"/>
    <lineage>
        <taxon>Eukaryota</taxon>
        <taxon>Fungi</taxon>
        <taxon>Dikarya</taxon>
        <taxon>Ascomycota</taxon>
        <taxon>Pezizomycotina</taxon>
        <taxon>Pezizomycetes</taxon>
        <taxon>Pezizales</taxon>
        <taxon>Pyronemataceae</taxon>
        <taxon>Pyronema</taxon>
    </lineage>
</organism>
<reference evidence="4 5" key="1">
    <citation type="journal article" date="2013" name="PLoS Genet.">
        <title>The genome and development-dependent transcriptomes of Pyronema confluens: a window into fungal evolution.</title>
        <authorList>
            <person name="Traeger S."/>
            <person name="Altegoer F."/>
            <person name="Freitag M."/>
            <person name="Gabaldon T."/>
            <person name="Kempken F."/>
            <person name="Kumar A."/>
            <person name="Marcet-Houben M."/>
            <person name="Poggeler S."/>
            <person name="Stajich J.E."/>
            <person name="Nowrousian M."/>
        </authorList>
    </citation>
    <scope>NUCLEOTIDE SEQUENCE [LARGE SCALE GENOMIC DNA]</scope>
    <source>
        <strain evidence="5">CBS 100304</strain>
        <tissue evidence="4">Vegetative mycelium</tissue>
    </source>
</reference>
<dbReference type="InterPro" id="IPR053157">
    <property type="entry name" value="Sterol_Uptake_Regulator"/>
</dbReference>
<evidence type="ECO:0000256" key="2">
    <source>
        <dbReference type="SAM" id="MobiDB-lite"/>
    </source>
</evidence>
<dbReference type="OrthoDB" id="3546279at2759"/>
<gene>
    <name evidence="4" type="ORF">PCON_01009</name>
</gene>